<name>A0ACB7ZX42_9AGAM</name>
<evidence type="ECO:0000313" key="1">
    <source>
        <dbReference type="EMBL" id="KAH7904918.1"/>
    </source>
</evidence>
<dbReference type="EMBL" id="MU268324">
    <property type="protein sequence ID" value="KAH7904918.1"/>
    <property type="molecule type" value="Genomic_DNA"/>
</dbReference>
<dbReference type="Proteomes" id="UP000790377">
    <property type="component" value="Unassembled WGS sequence"/>
</dbReference>
<keyword evidence="2" id="KW-1185">Reference proteome</keyword>
<reference evidence="1" key="1">
    <citation type="journal article" date="2021" name="New Phytol.">
        <title>Evolutionary innovations through gain and loss of genes in the ectomycorrhizal Boletales.</title>
        <authorList>
            <person name="Wu G."/>
            <person name="Miyauchi S."/>
            <person name="Morin E."/>
            <person name="Kuo A."/>
            <person name="Drula E."/>
            <person name="Varga T."/>
            <person name="Kohler A."/>
            <person name="Feng B."/>
            <person name="Cao Y."/>
            <person name="Lipzen A."/>
            <person name="Daum C."/>
            <person name="Hundley H."/>
            <person name="Pangilinan J."/>
            <person name="Johnson J."/>
            <person name="Barry K."/>
            <person name="LaButti K."/>
            <person name="Ng V."/>
            <person name="Ahrendt S."/>
            <person name="Min B."/>
            <person name="Choi I.G."/>
            <person name="Park H."/>
            <person name="Plett J.M."/>
            <person name="Magnuson J."/>
            <person name="Spatafora J.W."/>
            <person name="Nagy L.G."/>
            <person name="Henrissat B."/>
            <person name="Grigoriev I.V."/>
            <person name="Yang Z.L."/>
            <person name="Xu J."/>
            <person name="Martin F.M."/>
        </authorList>
    </citation>
    <scope>NUCLEOTIDE SEQUENCE</scope>
    <source>
        <strain evidence="1">ATCC 28755</strain>
    </source>
</reference>
<comment type="caution">
    <text evidence="1">The sequence shown here is derived from an EMBL/GenBank/DDBJ whole genome shotgun (WGS) entry which is preliminary data.</text>
</comment>
<protein>
    <submittedName>
        <fullName evidence="1">Quinon protein alcohol dehydrogenase-like superfamily</fullName>
    </submittedName>
</protein>
<sequence>MSTSASSETESSEPKGPASRLPTKVFEGHTAGVWSVAYFQDEKRIISGSRDNTVRIWDVESQKQEGEGLRHDFEAKSIALSPDERRLVSGGNGVVLWDLEGRTVMWKKEKSQVDGQCVAYSPDGRLIAARRQRAIALLNAETGEQIRDPLQLGERVFCLAFSPDGTRLAAGSENGNVRVFDVATGETVVGPFKAHAKVVTSLIYTFDRQQFITASGDELIRVWDAATGQEIGDPMLGHDTIRQIALNPNGQRLASSSEDSSVRVWDLKTRRQIGGPLQAQGNSYFLAVSWSPDGRSIIAGHTDGKIYLWDPPPLYDHTAIPQAPAPIASSPPALSTSRSRANSVSSSILNLPAGLSHALPQSPGANTGPDEDDDNWEYSTNESFDSVLDAPADVTQPTQRRRRRRRRRAPVASSSSAAVSRRQVPPAATDSRSPHHPPQNDEASTSTKKPTSDPDSSARAERSPPRGAPWTRRWTQASSLPRWTRTRRTPSKGCDEPHESQPNQTTESPIADSEASYAQSDAPGPSKPSGSEAKTSNIASNAKLNSSTPPERSSSFISRVRARFLREKHDHTAESIEMRPPQAREPRLPKYSPIVKVPLAQADPRLIIAPPRRKRRPRPVANAAVQEQGQEQAPAQEQGQLQVQGDVQKQGTAQPQGAVPAQGTIQCQEAGPEQAQGTVQNQVPGQEADSEEDDSDEGEAEEQEDAESFRDDGCLNALCFCEFLKWWKYRRDLRREQQDD</sequence>
<organism evidence="1 2">
    <name type="scientific">Hygrophoropsis aurantiaca</name>
    <dbReference type="NCBI Taxonomy" id="72124"/>
    <lineage>
        <taxon>Eukaryota</taxon>
        <taxon>Fungi</taxon>
        <taxon>Dikarya</taxon>
        <taxon>Basidiomycota</taxon>
        <taxon>Agaricomycotina</taxon>
        <taxon>Agaricomycetes</taxon>
        <taxon>Agaricomycetidae</taxon>
        <taxon>Boletales</taxon>
        <taxon>Coniophorineae</taxon>
        <taxon>Hygrophoropsidaceae</taxon>
        <taxon>Hygrophoropsis</taxon>
    </lineage>
</organism>
<accession>A0ACB7ZX42</accession>
<proteinExistence type="predicted"/>
<evidence type="ECO:0000313" key="2">
    <source>
        <dbReference type="Proteomes" id="UP000790377"/>
    </source>
</evidence>
<gene>
    <name evidence="1" type="ORF">BJ138DRAFT_1118953</name>
</gene>